<evidence type="ECO:0000256" key="5">
    <source>
        <dbReference type="ARBA" id="ARBA00022889"/>
    </source>
</evidence>
<evidence type="ECO:0000256" key="4">
    <source>
        <dbReference type="ARBA" id="ARBA00022737"/>
    </source>
</evidence>
<dbReference type="SMART" id="SM00191">
    <property type="entry name" value="Int_alpha"/>
    <property type="match status" value="4"/>
</dbReference>
<dbReference type="InterPro" id="IPR000413">
    <property type="entry name" value="Integrin_alpha"/>
</dbReference>
<dbReference type="SUPFAM" id="SSF69318">
    <property type="entry name" value="Integrin alpha N-terminal domain"/>
    <property type="match status" value="1"/>
</dbReference>
<dbReference type="Gene3D" id="2.60.40.1530">
    <property type="entry name" value="ntegrin, alpha v. Chain A, domain 4"/>
    <property type="match status" value="1"/>
</dbReference>
<keyword evidence="5 11" id="KW-0130">Cell adhesion</keyword>
<comment type="subcellular location">
    <subcellularLocation>
        <location evidence="1 11">Membrane</location>
        <topology evidence="1 11">Single-pass type I membrane protein</topology>
    </subcellularLocation>
</comment>
<dbReference type="InterPro" id="IPR013517">
    <property type="entry name" value="FG-GAP"/>
</dbReference>
<evidence type="ECO:0000256" key="8">
    <source>
        <dbReference type="ARBA" id="ARBA00023170"/>
    </source>
</evidence>
<evidence type="ECO:0000256" key="1">
    <source>
        <dbReference type="ARBA" id="ARBA00004479"/>
    </source>
</evidence>
<gene>
    <name evidence="13" type="ORF">MAR_006611</name>
</gene>
<feature type="region of interest" description="Disordered" evidence="12">
    <location>
        <begin position="936"/>
        <end position="964"/>
    </location>
</feature>
<keyword evidence="4" id="KW-0677">Repeat</keyword>
<keyword evidence="7 11" id="KW-0472">Membrane</keyword>
<evidence type="ECO:0000256" key="10">
    <source>
        <dbReference type="PROSITE-ProRule" id="PRU00803"/>
    </source>
</evidence>
<keyword evidence="14" id="KW-1185">Reference proteome</keyword>
<evidence type="ECO:0000256" key="3">
    <source>
        <dbReference type="ARBA" id="ARBA00022729"/>
    </source>
</evidence>
<keyword evidence="6 11" id="KW-0401">Integrin</keyword>
<keyword evidence="11" id="KW-0812">Transmembrane</keyword>
<dbReference type="PRINTS" id="PR01185">
    <property type="entry name" value="INTEGRINA"/>
</dbReference>
<keyword evidence="9" id="KW-0325">Glycoprotein</keyword>
<feature type="signal peptide" evidence="11">
    <location>
        <begin position="1"/>
        <end position="24"/>
    </location>
</feature>
<dbReference type="SUPFAM" id="SSF69179">
    <property type="entry name" value="Integrin domains"/>
    <property type="match status" value="2"/>
</dbReference>
<evidence type="ECO:0000256" key="12">
    <source>
        <dbReference type="SAM" id="MobiDB-lite"/>
    </source>
</evidence>
<dbReference type="PROSITE" id="PS51470">
    <property type="entry name" value="FG_GAP"/>
    <property type="match status" value="2"/>
</dbReference>
<evidence type="ECO:0000256" key="9">
    <source>
        <dbReference type="ARBA" id="ARBA00023180"/>
    </source>
</evidence>
<dbReference type="PANTHER" id="PTHR23220">
    <property type="entry name" value="INTEGRIN ALPHA"/>
    <property type="match status" value="1"/>
</dbReference>
<dbReference type="Gene3D" id="1.20.5.930">
    <property type="entry name" value="Bicelle-embedded integrin alpha(iib) transmembrane segment"/>
    <property type="match status" value="1"/>
</dbReference>
<name>A0ABY7DBR8_MYAAR</name>
<organism evidence="13 14">
    <name type="scientific">Mya arenaria</name>
    <name type="common">Soft-shell clam</name>
    <dbReference type="NCBI Taxonomy" id="6604"/>
    <lineage>
        <taxon>Eukaryota</taxon>
        <taxon>Metazoa</taxon>
        <taxon>Spiralia</taxon>
        <taxon>Lophotrochozoa</taxon>
        <taxon>Mollusca</taxon>
        <taxon>Bivalvia</taxon>
        <taxon>Autobranchia</taxon>
        <taxon>Heteroconchia</taxon>
        <taxon>Euheterodonta</taxon>
        <taxon>Imparidentia</taxon>
        <taxon>Neoheterodontei</taxon>
        <taxon>Myida</taxon>
        <taxon>Myoidea</taxon>
        <taxon>Myidae</taxon>
        <taxon>Mya</taxon>
    </lineage>
</organism>
<dbReference type="Pfam" id="PF01839">
    <property type="entry name" value="FG-GAP"/>
    <property type="match status" value="2"/>
</dbReference>
<dbReference type="Gene3D" id="2.60.40.1510">
    <property type="entry name" value="ntegrin, alpha v. Chain A, domain 3"/>
    <property type="match status" value="1"/>
</dbReference>
<dbReference type="InterPro" id="IPR032695">
    <property type="entry name" value="Integrin_dom_sf"/>
</dbReference>
<evidence type="ECO:0000256" key="7">
    <source>
        <dbReference type="ARBA" id="ARBA00023136"/>
    </source>
</evidence>
<accession>A0ABY7DBR8</accession>
<proteinExistence type="inferred from homology"/>
<evidence type="ECO:0000256" key="6">
    <source>
        <dbReference type="ARBA" id="ARBA00023037"/>
    </source>
</evidence>
<dbReference type="PANTHER" id="PTHR23220:SF134">
    <property type="entry name" value="INTEGRIN ALPHA-2 DOMAIN-CONTAINING PROTEIN"/>
    <property type="match status" value="1"/>
</dbReference>
<feature type="chain" id="PRO_5044953167" evidence="11">
    <location>
        <begin position="25"/>
        <end position="1023"/>
    </location>
</feature>
<feature type="repeat" description="FG-GAP" evidence="10">
    <location>
        <begin position="332"/>
        <end position="390"/>
    </location>
</feature>
<evidence type="ECO:0000313" key="13">
    <source>
        <dbReference type="EMBL" id="WAQ94140.1"/>
    </source>
</evidence>
<protein>
    <submittedName>
        <fullName evidence="13">ITA9-like protein</fullName>
    </submittedName>
</protein>
<sequence>MGTKALDYLLTCVTLHLTLFSVHGFNVNVKNVKVYDGPQKGTYFGYSVAMMRSNGVNWLMVGAPKAVDPEQDPATLGGLIGVRSPGVVYYCPIDGTETWCQQLMIDNTGNIDVVAPGNRRLRHDKDDEWLGVAMDVSPGSDKMAVCAHRWKNARYFRQGFLYMQGLCYETADSGTSFRLVPLLVDNDPSNLIHSEDLYPIWAYGSMGQAVQYSKDGLELVIGAPGLNDWQGYTIATARLMRNNVSYVIAGSPRANLSGTAFVFESKRERVVAQPFYGEQFGSYFGSVICAADVNGDQLDDVIIGAPHFATNRSEEGRVYVYINKGLLRFERQQDTLNGSNSEGARFGSAITNIGDINKDSFFDLAIGAPYENDGEGAIYIYNGYTGGVWPRYSQRISGSDVRSGLKAFGSSFTKQSLQIGESFAVGAYDSGSVALLSVNPVVAMETMMQVRPDRITADEPYIGLNVCFKFTGQAASLPATLGVRYSMDVDTSTPAGKVRALVIPNNVPYISRALSVRQGEFVCDQDVRVYAPYQDIWRDVEVHVRYSLDVNPTCTSGCPVLEGFNGRRPQQAVDRNELRKTDKTIEVRVALFNGKENAYNVIIDVSLFGNYTKELRSYGMEGDPIVDCDLLKFEIEATEVMSNSNTTHRCHVRKPYPLKSQQEVAVLLQFPLDMYVTKREFRATFTVRTEEQTTVEATETLVLPIKSEYGIRIEGASDPEQVTLGVQQESNTWTEVEHRYSVKNLGPSPLENAEILAYVPAIIHRGDQLITNISVWLSDYQSDPPRKARCYETVRDSNVASSESAGGYAISVDCSAFPCKRFSCFMVSFTKDQSLLVSVNMSVSRQILSRLQARDTVRLASRVSIPEVNYGKSLDKEVETMFHKTTNSMERKKLSIPIWLIIVSVVSAFLVLLVIIAILIKIGFFKRAKNEELKRLKSTKRTSSPFKDTVRDHASNGSSDNTRIMSTIEDTDGATAHEHEHAHDNPVANVHDIDTFCGDFHSSEKHDNFLNDLQKATAKNSYS</sequence>
<dbReference type="Gene3D" id="2.60.40.1460">
    <property type="entry name" value="Integrin domains. Chain A, domain 2"/>
    <property type="match status" value="1"/>
</dbReference>
<keyword evidence="3 11" id="KW-0732">Signal</keyword>
<evidence type="ECO:0000256" key="2">
    <source>
        <dbReference type="ARBA" id="ARBA00008054"/>
    </source>
</evidence>
<evidence type="ECO:0000256" key="11">
    <source>
        <dbReference type="RuleBase" id="RU003762"/>
    </source>
</evidence>
<keyword evidence="11" id="KW-1133">Transmembrane helix</keyword>
<dbReference type="Gene3D" id="2.130.10.130">
    <property type="entry name" value="Integrin alpha, N-terminal"/>
    <property type="match status" value="1"/>
</dbReference>
<dbReference type="InterPro" id="IPR013519">
    <property type="entry name" value="Int_alpha_beta-p"/>
</dbReference>
<feature type="compositionally biased region" description="Polar residues" evidence="12">
    <location>
        <begin position="955"/>
        <end position="964"/>
    </location>
</feature>
<dbReference type="Proteomes" id="UP001164746">
    <property type="component" value="Chromosome 1"/>
</dbReference>
<evidence type="ECO:0000313" key="14">
    <source>
        <dbReference type="Proteomes" id="UP001164746"/>
    </source>
</evidence>
<feature type="repeat" description="FG-GAP" evidence="10">
    <location>
        <begin position="268"/>
        <end position="330"/>
    </location>
</feature>
<keyword evidence="8 11" id="KW-0675">Receptor</keyword>
<dbReference type="InterPro" id="IPR028994">
    <property type="entry name" value="Integrin_alpha_N"/>
</dbReference>
<feature type="transmembrane region" description="Helical" evidence="11">
    <location>
        <begin position="896"/>
        <end position="920"/>
    </location>
</feature>
<comment type="similarity">
    <text evidence="2 11">Belongs to the integrin alpha chain family.</text>
</comment>
<dbReference type="EMBL" id="CP111012">
    <property type="protein sequence ID" value="WAQ94140.1"/>
    <property type="molecule type" value="Genomic_DNA"/>
</dbReference>
<reference evidence="13" key="1">
    <citation type="submission" date="2022-11" db="EMBL/GenBank/DDBJ databases">
        <title>Centuries of genome instability and evolution in soft-shell clam transmissible cancer (bioRxiv).</title>
        <authorList>
            <person name="Hart S.F.M."/>
            <person name="Yonemitsu M.A."/>
            <person name="Giersch R.M."/>
            <person name="Beal B.F."/>
            <person name="Arriagada G."/>
            <person name="Davis B.W."/>
            <person name="Ostrander E.A."/>
            <person name="Goff S.P."/>
            <person name="Metzger M.J."/>
        </authorList>
    </citation>
    <scope>NUCLEOTIDE SEQUENCE</scope>
    <source>
        <strain evidence="13">MELC-2E11</strain>
        <tissue evidence="13">Siphon/mantle</tissue>
    </source>
</reference>